<dbReference type="InterPro" id="IPR009081">
    <property type="entry name" value="PP-bd_ACP"/>
</dbReference>
<dbReference type="EMBL" id="MK281439">
    <property type="protein sequence ID" value="QAA11211.1"/>
    <property type="molecule type" value="mRNA"/>
</dbReference>
<feature type="signal peptide" evidence="1">
    <location>
        <begin position="1"/>
        <end position="17"/>
    </location>
</feature>
<dbReference type="InterPro" id="IPR036736">
    <property type="entry name" value="ACP-like_sf"/>
</dbReference>
<protein>
    <submittedName>
        <fullName evidence="3">Plastid acyl carrier protein</fullName>
    </submittedName>
</protein>
<dbReference type="PROSITE" id="PS50075">
    <property type="entry name" value="CARRIER"/>
    <property type="match status" value="1"/>
</dbReference>
<evidence type="ECO:0000259" key="2">
    <source>
        <dbReference type="PROSITE" id="PS50075"/>
    </source>
</evidence>
<reference evidence="3" key="1">
    <citation type="journal article" date="2019" name="Genome Biol. Evol.">
        <title>Plastid Genomes and Proteins Illuminate the Evolution of Eustigmatophyte Algae and Their Bacterial Endosymbionts.</title>
        <authorList>
            <person name="Sevcikova T."/>
            <person name="Yurchenko T."/>
            <person name="Fawley K.P."/>
            <person name="Amaral R."/>
            <person name="Strnad H."/>
            <person name="Santos L.M."/>
            <person name="Fawley M.W."/>
            <person name="Elias M."/>
        </authorList>
    </citation>
    <scope>NUCLEOTIDE SEQUENCE</scope>
    <source>
        <strain evidence="3">CCALA 838</strain>
    </source>
</reference>
<dbReference type="Pfam" id="PF00550">
    <property type="entry name" value="PP-binding"/>
    <property type="match status" value="1"/>
</dbReference>
<feature type="chain" id="PRO_5018701926" evidence="1">
    <location>
        <begin position="18"/>
        <end position="121"/>
    </location>
</feature>
<dbReference type="AlphaFoldDB" id="A0A3R5QKQ5"/>
<dbReference type="SUPFAM" id="SSF47336">
    <property type="entry name" value="ACP-like"/>
    <property type="match status" value="1"/>
</dbReference>
<dbReference type="Gene3D" id="1.10.1200.10">
    <property type="entry name" value="ACP-like"/>
    <property type="match status" value="1"/>
</dbReference>
<keyword evidence="1" id="KW-0732">Signal</keyword>
<proteinExistence type="evidence at transcript level"/>
<accession>A0A3R5QKQ5</accession>
<organism evidence="3">
    <name type="scientific">Trachydiscus minutus</name>
    <dbReference type="NCBI Taxonomy" id="1032745"/>
    <lineage>
        <taxon>Eukaryota</taxon>
        <taxon>Sar</taxon>
        <taxon>Stramenopiles</taxon>
        <taxon>Ochrophyta</taxon>
        <taxon>Eustigmatophyceae</taxon>
        <taxon>Goniochloridales</taxon>
        <taxon>Goniochloridaceae</taxon>
        <taxon>Trachydiscus</taxon>
    </lineage>
</organism>
<evidence type="ECO:0000313" key="3">
    <source>
        <dbReference type="EMBL" id="QAA11211.1"/>
    </source>
</evidence>
<evidence type="ECO:0000256" key="1">
    <source>
        <dbReference type="SAM" id="SignalP"/>
    </source>
</evidence>
<sequence length="121" mass="13241">MRLSAVTLLACLASAAAFLPVVPHHRALTSRASFILKAGTSDTVRSIILKNTGDDPKVSEYLSNNSDDKAEFEELGFDSLDMVEFSITLQKEFDLPDMSEEAFAGLKTVDDVVKFIEGIKK</sequence>
<feature type="domain" description="Carrier" evidence="2">
    <location>
        <begin position="38"/>
        <end position="120"/>
    </location>
</feature>
<name>A0A3R5QKQ5_9STRA</name>